<organism evidence="4 5">
    <name type="scientific">Bordetella genomosp. 10</name>
    <dbReference type="NCBI Taxonomy" id="1416804"/>
    <lineage>
        <taxon>Bacteria</taxon>
        <taxon>Pseudomonadati</taxon>
        <taxon>Pseudomonadota</taxon>
        <taxon>Betaproteobacteria</taxon>
        <taxon>Burkholderiales</taxon>
        <taxon>Alcaligenaceae</taxon>
        <taxon>Bordetella</taxon>
    </lineage>
</organism>
<evidence type="ECO:0000313" key="5">
    <source>
        <dbReference type="Proteomes" id="UP000216020"/>
    </source>
</evidence>
<protein>
    <recommendedName>
        <fullName evidence="2">Anti-sigma factor antagonist</fullName>
    </recommendedName>
</protein>
<dbReference type="PROSITE" id="PS50801">
    <property type="entry name" value="STAS"/>
    <property type="match status" value="1"/>
</dbReference>
<dbReference type="NCBIfam" id="TIGR00377">
    <property type="entry name" value="ant_ant_sig"/>
    <property type="match status" value="1"/>
</dbReference>
<dbReference type="SUPFAM" id="SSF52091">
    <property type="entry name" value="SpoIIaa-like"/>
    <property type="match status" value="1"/>
</dbReference>
<comment type="similarity">
    <text evidence="1 2">Belongs to the anti-sigma-factor antagonist family.</text>
</comment>
<dbReference type="GO" id="GO:0043856">
    <property type="term" value="F:anti-sigma factor antagonist activity"/>
    <property type="evidence" value="ECO:0007669"/>
    <property type="project" value="InterPro"/>
</dbReference>
<reference evidence="5" key="1">
    <citation type="submission" date="2017-05" db="EMBL/GenBank/DDBJ databases">
        <title>Complete and WGS of Bordetella genogroups.</title>
        <authorList>
            <person name="Spilker T."/>
            <person name="Lipuma J."/>
        </authorList>
    </citation>
    <scope>NUCLEOTIDE SEQUENCE [LARGE SCALE GENOMIC DNA]</scope>
    <source>
        <strain evidence="5">AU16122</strain>
    </source>
</reference>
<dbReference type="OrthoDB" id="280847at2"/>
<dbReference type="InterPro" id="IPR002645">
    <property type="entry name" value="STAS_dom"/>
</dbReference>
<dbReference type="EMBL" id="NEVM01000005">
    <property type="protein sequence ID" value="OZI31706.1"/>
    <property type="molecule type" value="Genomic_DNA"/>
</dbReference>
<evidence type="ECO:0000256" key="2">
    <source>
        <dbReference type="RuleBase" id="RU003749"/>
    </source>
</evidence>
<dbReference type="Proteomes" id="UP000216020">
    <property type="component" value="Unassembled WGS sequence"/>
</dbReference>
<gene>
    <name evidence="4" type="ORF">CAL29_27910</name>
</gene>
<dbReference type="Pfam" id="PF01740">
    <property type="entry name" value="STAS"/>
    <property type="match status" value="1"/>
</dbReference>
<name>A0A261S2Y5_9BORD</name>
<evidence type="ECO:0000256" key="1">
    <source>
        <dbReference type="ARBA" id="ARBA00009013"/>
    </source>
</evidence>
<comment type="caution">
    <text evidence="4">The sequence shown here is derived from an EMBL/GenBank/DDBJ whole genome shotgun (WGS) entry which is preliminary data.</text>
</comment>
<keyword evidence="5" id="KW-1185">Reference proteome</keyword>
<dbReference type="Gene3D" id="3.30.750.24">
    <property type="entry name" value="STAS domain"/>
    <property type="match status" value="1"/>
</dbReference>
<dbReference type="InterPro" id="IPR003658">
    <property type="entry name" value="Anti-sigma_ant"/>
</dbReference>
<feature type="domain" description="STAS" evidence="3">
    <location>
        <begin position="1"/>
        <end position="110"/>
    </location>
</feature>
<evidence type="ECO:0000313" key="4">
    <source>
        <dbReference type="EMBL" id="OZI31706.1"/>
    </source>
</evidence>
<dbReference type="CDD" id="cd07043">
    <property type="entry name" value="STAS_anti-anti-sigma_factors"/>
    <property type="match status" value="1"/>
</dbReference>
<evidence type="ECO:0000259" key="3">
    <source>
        <dbReference type="PROSITE" id="PS50801"/>
    </source>
</evidence>
<dbReference type="RefSeq" id="WP_094856112.1">
    <property type="nucleotide sequence ID" value="NZ_NEVM01000005.1"/>
</dbReference>
<dbReference type="InterPro" id="IPR036513">
    <property type="entry name" value="STAS_dom_sf"/>
</dbReference>
<accession>A0A261S2Y5</accession>
<dbReference type="PANTHER" id="PTHR33495">
    <property type="entry name" value="ANTI-SIGMA FACTOR ANTAGONIST TM_1081-RELATED-RELATED"/>
    <property type="match status" value="1"/>
</dbReference>
<dbReference type="AlphaFoldDB" id="A0A261S2Y5"/>
<proteinExistence type="inferred from homology"/>
<sequence length="113" mass="12105">MSLTTARIGSILIVSPEGQINSANAAAIEAELISLVDGRQRQVVLDMSRLNYISSAGLRVVLGLAKRLKQQEGALVLCDMSPHVREVFDVSGFLAILTVTDTREQAVARLAAD</sequence>